<evidence type="ECO:0000313" key="1">
    <source>
        <dbReference type="EMBL" id="KAG0431779.1"/>
    </source>
</evidence>
<sequence length="174" mass="19103">MPKEVKVKFLHNTNYNIQDKSGIVPEPNLFAARSLSAMELRENGFDHPVDSFRTTSAVSHTPPGVTHYVLRLHDDRTEKRATRGSLPGRRDPGVAPAVSVRRAVHQGGEGTVWPRLRRLGNKGPLRRATWARREALPQRRPSCGGTTCAPTSPRAHAFRGNVGRTRSVRCGGGG</sequence>
<keyword evidence="2" id="KW-1185">Reference proteome</keyword>
<reference evidence="1 2" key="1">
    <citation type="journal article" date="2020" name="Cell">
        <title>Large-Scale Comparative Analyses of Tick Genomes Elucidate Their Genetic Diversity and Vector Capacities.</title>
        <authorList>
            <consortium name="Tick Genome and Microbiome Consortium (TIGMIC)"/>
            <person name="Jia N."/>
            <person name="Wang J."/>
            <person name="Shi W."/>
            <person name="Du L."/>
            <person name="Sun Y."/>
            <person name="Zhan W."/>
            <person name="Jiang J.F."/>
            <person name="Wang Q."/>
            <person name="Zhang B."/>
            <person name="Ji P."/>
            <person name="Bell-Sakyi L."/>
            <person name="Cui X.M."/>
            <person name="Yuan T.T."/>
            <person name="Jiang B.G."/>
            <person name="Yang W.F."/>
            <person name="Lam T.T."/>
            <person name="Chang Q.C."/>
            <person name="Ding S.J."/>
            <person name="Wang X.J."/>
            <person name="Zhu J.G."/>
            <person name="Ruan X.D."/>
            <person name="Zhao L."/>
            <person name="Wei J.T."/>
            <person name="Ye R.Z."/>
            <person name="Que T.C."/>
            <person name="Du C.H."/>
            <person name="Zhou Y.H."/>
            <person name="Cheng J.X."/>
            <person name="Dai P.F."/>
            <person name="Guo W.B."/>
            <person name="Han X.H."/>
            <person name="Huang E.J."/>
            <person name="Li L.F."/>
            <person name="Wei W."/>
            <person name="Gao Y.C."/>
            <person name="Liu J.Z."/>
            <person name="Shao H.Z."/>
            <person name="Wang X."/>
            <person name="Wang C.C."/>
            <person name="Yang T.C."/>
            <person name="Huo Q.B."/>
            <person name="Li W."/>
            <person name="Chen H.Y."/>
            <person name="Chen S.E."/>
            <person name="Zhou L.G."/>
            <person name="Ni X.B."/>
            <person name="Tian J.H."/>
            <person name="Sheng Y."/>
            <person name="Liu T."/>
            <person name="Pan Y.S."/>
            <person name="Xia L.Y."/>
            <person name="Li J."/>
            <person name="Zhao F."/>
            <person name="Cao W.C."/>
        </authorList>
    </citation>
    <scope>NUCLEOTIDE SEQUENCE [LARGE SCALE GENOMIC DNA]</scope>
    <source>
        <strain evidence="1">Iper-2018</strain>
    </source>
</reference>
<dbReference type="EMBL" id="JABSTQ010009196">
    <property type="protein sequence ID" value="KAG0431779.1"/>
    <property type="molecule type" value="Genomic_DNA"/>
</dbReference>
<gene>
    <name evidence="1" type="ORF">HPB47_021459</name>
</gene>
<accession>A0AC60QES5</accession>
<protein>
    <submittedName>
        <fullName evidence="1">Uncharacterized protein</fullName>
    </submittedName>
</protein>
<dbReference type="Proteomes" id="UP000805193">
    <property type="component" value="Unassembled WGS sequence"/>
</dbReference>
<evidence type="ECO:0000313" key="2">
    <source>
        <dbReference type="Proteomes" id="UP000805193"/>
    </source>
</evidence>
<proteinExistence type="predicted"/>
<comment type="caution">
    <text evidence="1">The sequence shown here is derived from an EMBL/GenBank/DDBJ whole genome shotgun (WGS) entry which is preliminary data.</text>
</comment>
<organism evidence="1 2">
    <name type="scientific">Ixodes persulcatus</name>
    <name type="common">Taiga tick</name>
    <dbReference type="NCBI Taxonomy" id="34615"/>
    <lineage>
        <taxon>Eukaryota</taxon>
        <taxon>Metazoa</taxon>
        <taxon>Ecdysozoa</taxon>
        <taxon>Arthropoda</taxon>
        <taxon>Chelicerata</taxon>
        <taxon>Arachnida</taxon>
        <taxon>Acari</taxon>
        <taxon>Parasitiformes</taxon>
        <taxon>Ixodida</taxon>
        <taxon>Ixodoidea</taxon>
        <taxon>Ixodidae</taxon>
        <taxon>Ixodinae</taxon>
        <taxon>Ixodes</taxon>
    </lineage>
</organism>
<name>A0AC60QES5_IXOPE</name>